<organism evidence="1 2">
    <name type="scientific">Flavobacterium crassostreae</name>
    <dbReference type="NCBI Taxonomy" id="1763534"/>
    <lineage>
        <taxon>Bacteria</taxon>
        <taxon>Pseudomonadati</taxon>
        <taxon>Bacteroidota</taxon>
        <taxon>Flavobacteriia</taxon>
        <taxon>Flavobacteriales</taxon>
        <taxon>Flavobacteriaceae</taxon>
        <taxon>Flavobacterium</taxon>
    </lineage>
</organism>
<sequence length="230" mass="27747">MELSKKFLKSLILGKIKQKYNVSYGDTDYLIYNFKDKFYSVEFRFRIQYRRLLTFEGFSIFSSKEIENEVSNIIIEELKKYYIQYFYFNSKKFYKTDYDFSQEILSEIHLEEFLNEFVKCLEYHEQKVFPKLLDINFLAEYVGSVSFENQLDIPVGGQYPVSVFKKLAILKWGNQDEKYLEYKKGLYDFILEDLENPKYKGEAKFYLTGFNKLVNHLENEKNPFIENNIC</sequence>
<dbReference type="RefSeq" id="WP_066336531.1">
    <property type="nucleotide sequence ID" value="NZ_CP017688.1"/>
</dbReference>
<dbReference type="OrthoDB" id="1148887at2"/>
<accession>A0A1B9DTI0</accession>
<dbReference type="EMBL" id="LVEP01000044">
    <property type="protein sequence ID" value="OCB72995.1"/>
    <property type="molecule type" value="Genomic_DNA"/>
</dbReference>
<evidence type="ECO:0000313" key="2">
    <source>
        <dbReference type="Proteomes" id="UP000093510"/>
    </source>
</evidence>
<comment type="caution">
    <text evidence="1">The sequence shown here is derived from an EMBL/GenBank/DDBJ whole genome shotgun (WGS) entry which is preliminary data.</text>
</comment>
<dbReference type="AlphaFoldDB" id="A0A1B9DTI0"/>
<dbReference type="Proteomes" id="UP000093510">
    <property type="component" value="Unassembled WGS sequence"/>
</dbReference>
<name>A0A1B9DTI0_9FLAO</name>
<gene>
    <name evidence="1" type="ORF">LPBF_11265</name>
</gene>
<proteinExistence type="predicted"/>
<reference evidence="1 2" key="1">
    <citation type="submission" date="2016-03" db="EMBL/GenBank/DDBJ databases">
        <authorList>
            <person name="Ploux O."/>
        </authorList>
    </citation>
    <scope>NUCLEOTIDE SEQUENCE [LARGE SCALE GENOMIC DNA]</scope>
    <source>
        <strain evidence="1 2">LPB0076</strain>
    </source>
</reference>
<evidence type="ECO:0000313" key="1">
    <source>
        <dbReference type="EMBL" id="OCB72995.1"/>
    </source>
</evidence>
<keyword evidence="2" id="KW-1185">Reference proteome</keyword>
<evidence type="ECO:0008006" key="3">
    <source>
        <dbReference type="Google" id="ProtNLM"/>
    </source>
</evidence>
<dbReference type="STRING" id="1763534.GCA_001831475_02050"/>
<protein>
    <recommendedName>
        <fullName evidence="3">DUF4304 domain-containing protein</fullName>
    </recommendedName>
</protein>